<dbReference type="SMART" id="SM00530">
    <property type="entry name" value="HTH_XRE"/>
    <property type="match status" value="1"/>
</dbReference>
<evidence type="ECO:0000259" key="2">
    <source>
        <dbReference type="PROSITE" id="PS50943"/>
    </source>
</evidence>
<dbReference type="GO" id="GO:0003700">
    <property type="term" value="F:DNA-binding transcription factor activity"/>
    <property type="evidence" value="ECO:0007669"/>
    <property type="project" value="TreeGrafter"/>
</dbReference>
<sequence>MPQLYPVHKIRDKEILEKFGTNLKVIRKEKGLTQEELAFRSGLALSQIARIETGRLNSSICTLITIAKALQIEPGELLKAM</sequence>
<comment type="caution">
    <text evidence="3">The sequence shown here is derived from an EMBL/GenBank/DDBJ whole genome shotgun (WGS) entry which is preliminary data.</text>
</comment>
<name>L8JP77_9BACT</name>
<evidence type="ECO:0000256" key="1">
    <source>
        <dbReference type="ARBA" id="ARBA00023125"/>
    </source>
</evidence>
<organism evidence="3 4">
    <name type="scientific">Fulvivirga imtechensis AK7</name>
    <dbReference type="NCBI Taxonomy" id="1237149"/>
    <lineage>
        <taxon>Bacteria</taxon>
        <taxon>Pseudomonadati</taxon>
        <taxon>Bacteroidota</taxon>
        <taxon>Cytophagia</taxon>
        <taxon>Cytophagales</taxon>
        <taxon>Fulvivirgaceae</taxon>
        <taxon>Fulvivirga</taxon>
    </lineage>
</organism>
<feature type="domain" description="HTH cro/C1-type" evidence="2">
    <location>
        <begin position="23"/>
        <end position="77"/>
    </location>
</feature>
<gene>
    <name evidence="3" type="ORF">C900_05183</name>
</gene>
<keyword evidence="1" id="KW-0238">DNA-binding</keyword>
<dbReference type="PANTHER" id="PTHR46797:SF1">
    <property type="entry name" value="METHYLPHOSPHONATE SYNTHASE"/>
    <property type="match status" value="1"/>
</dbReference>
<accession>L8JP77</accession>
<keyword evidence="4" id="KW-1185">Reference proteome</keyword>
<proteinExistence type="predicted"/>
<dbReference type="eggNOG" id="COG1396">
    <property type="taxonomic scope" value="Bacteria"/>
</dbReference>
<dbReference type="GO" id="GO:0003677">
    <property type="term" value="F:DNA binding"/>
    <property type="evidence" value="ECO:0007669"/>
    <property type="project" value="UniProtKB-KW"/>
</dbReference>
<dbReference type="Pfam" id="PF01381">
    <property type="entry name" value="HTH_3"/>
    <property type="match status" value="1"/>
</dbReference>
<dbReference type="SUPFAM" id="SSF47413">
    <property type="entry name" value="lambda repressor-like DNA-binding domains"/>
    <property type="match status" value="1"/>
</dbReference>
<dbReference type="InterPro" id="IPR050807">
    <property type="entry name" value="TransReg_Diox_bact_type"/>
</dbReference>
<dbReference type="InterPro" id="IPR010982">
    <property type="entry name" value="Lambda_DNA-bd_dom_sf"/>
</dbReference>
<dbReference type="STRING" id="1237149.C900_05183"/>
<dbReference type="AlphaFoldDB" id="L8JP77"/>
<evidence type="ECO:0000313" key="4">
    <source>
        <dbReference type="Proteomes" id="UP000011135"/>
    </source>
</evidence>
<evidence type="ECO:0000313" key="3">
    <source>
        <dbReference type="EMBL" id="ELR69299.1"/>
    </source>
</evidence>
<protein>
    <recommendedName>
        <fullName evidence="2">HTH cro/C1-type domain-containing protein</fullName>
    </recommendedName>
</protein>
<dbReference type="RefSeq" id="WP_009582357.1">
    <property type="nucleotide sequence ID" value="NZ_AMZN01000078.1"/>
</dbReference>
<dbReference type="PROSITE" id="PS50943">
    <property type="entry name" value="HTH_CROC1"/>
    <property type="match status" value="1"/>
</dbReference>
<dbReference type="Gene3D" id="1.10.260.40">
    <property type="entry name" value="lambda repressor-like DNA-binding domains"/>
    <property type="match status" value="1"/>
</dbReference>
<dbReference type="PANTHER" id="PTHR46797">
    <property type="entry name" value="HTH-TYPE TRANSCRIPTIONAL REGULATOR"/>
    <property type="match status" value="1"/>
</dbReference>
<dbReference type="CDD" id="cd00093">
    <property type="entry name" value="HTH_XRE"/>
    <property type="match status" value="1"/>
</dbReference>
<dbReference type="Proteomes" id="UP000011135">
    <property type="component" value="Unassembled WGS sequence"/>
</dbReference>
<dbReference type="EMBL" id="AMZN01000078">
    <property type="protein sequence ID" value="ELR69299.1"/>
    <property type="molecule type" value="Genomic_DNA"/>
</dbReference>
<reference evidence="3 4" key="1">
    <citation type="submission" date="2012-12" db="EMBL/GenBank/DDBJ databases">
        <title>Genome assembly of Fulvivirga imtechensis AK7.</title>
        <authorList>
            <person name="Nupur N."/>
            <person name="Khatri I."/>
            <person name="Kumar R."/>
            <person name="Subramanian S."/>
            <person name="Pinnaka A."/>
        </authorList>
    </citation>
    <scope>NUCLEOTIDE SEQUENCE [LARGE SCALE GENOMIC DNA]</scope>
    <source>
        <strain evidence="3 4">AK7</strain>
    </source>
</reference>
<dbReference type="GO" id="GO:0005829">
    <property type="term" value="C:cytosol"/>
    <property type="evidence" value="ECO:0007669"/>
    <property type="project" value="TreeGrafter"/>
</dbReference>
<dbReference type="InterPro" id="IPR001387">
    <property type="entry name" value="Cro/C1-type_HTH"/>
</dbReference>